<evidence type="ECO:0000259" key="1">
    <source>
        <dbReference type="Pfam" id="PF23717"/>
    </source>
</evidence>
<dbReference type="InterPro" id="IPR055583">
    <property type="entry name" value="DUF7159"/>
</dbReference>
<feature type="domain" description="DUF7159" evidence="1">
    <location>
        <begin position="2"/>
        <end position="226"/>
    </location>
</feature>
<protein>
    <recommendedName>
        <fullName evidence="1">DUF7159 domain-containing protein</fullName>
    </recommendedName>
</protein>
<dbReference type="EMBL" id="AP027452">
    <property type="protein sequence ID" value="BDY29167.1"/>
    <property type="molecule type" value="Genomic_DNA"/>
</dbReference>
<dbReference type="Pfam" id="PF23717">
    <property type="entry name" value="DUF7159"/>
    <property type="match status" value="1"/>
</dbReference>
<reference evidence="2" key="1">
    <citation type="submission" date="2023-03" db="EMBL/GenBank/DDBJ databases">
        <title>Draft genome sequence of a Mycolicibacterium mageritense strain H4_3_1 isolated from a hybrid biological-inorganic system reactor.</title>
        <authorList>
            <person name="Feng X."/>
            <person name="Kazama D."/>
            <person name="Sato K."/>
            <person name="Kobayashi H."/>
        </authorList>
    </citation>
    <scope>NUCLEOTIDE SEQUENCE</scope>
    <source>
        <strain evidence="2">H4_3_1</strain>
    </source>
</reference>
<organism evidence="2 3">
    <name type="scientific">Mycolicibacterium mageritense</name>
    <name type="common">Mycobacterium mageritense</name>
    <dbReference type="NCBI Taxonomy" id="53462"/>
    <lineage>
        <taxon>Bacteria</taxon>
        <taxon>Bacillati</taxon>
        <taxon>Actinomycetota</taxon>
        <taxon>Actinomycetes</taxon>
        <taxon>Mycobacteriales</taxon>
        <taxon>Mycobacteriaceae</taxon>
        <taxon>Mycolicibacterium</taxon>
    </lineage>
</organism>
<proteinExistence type="predicted"/>
<evidence type="ECO:0000313" key="3">
    <source>
        <dbReference type="Proteomes" id="UP001241092"/>
    </source>
</evidence>
<dbReference type="Proteomes" id="UP001241092">
    <property type="component" value="Chromosome"/>
</dbReference>
<accession>A0AAI8TV82</accession>
<evidence type="ECO:0000313" key="2">
    <source>
        <dbReference type="EMBL" id="BDY29167.1"/>
    </source>
</evidence>
<sequence length="392" mass="39945">MDVVIGIAMTTHDARILLVEGSRGDGAVIDHDSFDADTRVGVEQPGFSEHVVSAVLGTYAAASANGNTVVRVALTWTDAVAIEADLVIEALDQLGITNVAVISASDAVDAAAHHMAADGSVALCVIEPDTTMLAVLGAEIDGTRPQRSRRLDAPDVATTVLALRGMCDSFSEPVTSVVIGGSADDVDRVVDKLSSDSRPVKRSDEAALLLGRGALLASADSTRGESADTSASVFVPRAARLSAAPELAETDEDDASAHKGDPVVRTLSAVVAAAVLTLAVSLFFAMTNDGAQGDSEVQVSAPANHADPLPPSPVPVEPPPVLAPDAAQAAMPAMAAPPPQPPPPLIAAALSDPRINAVAQKVVPPAVHAAQTPITVPHTDITLPPLTQVIGR</sequence>
<name>A0AAI8TV82_MYCME</name>
<dbReference type="AlphaFoldDB" id="A0AAI8TV82"/>
<gene>
    <name evidence="2" type="ORF">hbim_03104</name>
</gene>